<feature type="compositionally biased region" description="Acidic residues" evidence="1">
    <location>
        <begin position="128"/>
        <end position="143"/>
    </location>
</feature>
<dbReference type="AlphaFoldDB" id="A0A834S217"/>
<evidence type="ECO:0000313" key="4">
    <source>
        <dbReference type="Proteomes" id="UP000245464"/>
    </source>
</evidence>
<dbReference type="OMA" id="ISHSTVW"/>
<evidence type="ECO:0000313" key="3">
    <source>
        <dbReference type="EMBL" id="KAI1507552.1"/>
    </source>
</evidence>
<name>A0A834S217_9PLEO</name>
<dbReference type="EMBL" id="NQIK02000002">
    <property type="protein sequence ID" value="KAF7573960.1"/>
    <property type="molecule type" value="Genomic_DNA"/>
</dbReference>
<evidence type="ECO:0000256" key="1">
    <source>
        <dbReference type="SAM" id="MobiDB-lite"/>
    </source>
</evidence>
<evidence type="ECO:0000313" key="2">
    <source>
        <dbReference type="EMBL" id="KAF7573960.1"/>
    </source>
</evidence>
<feature type="region of interest" description="Disordered" evidence="1">
    <location>
        <begin position="121"/>
        <end position="143"/>
    </location>
</feature>
<reference evidence="2" key="1">
    <citation type="journal article" date="2018" name="BMC Genomics">
        <title>Comparative genomics of the wheat fungal pathogen Pyrenophora tritici-repentis reveals chromosomal variations and genome plasticity.</title>
        <authorList>
            <person name="Moolhuijzen P."/>
            <person name="See P.T."/>
            <person name="Hane J.K."/>
            <person name="Shi G."/>
            <person name="Liu Z."/>
            <person name="Oliver R.P."/>
            <person name="Moffat C.S."/>
        </authorList>
    </citation>
    <scope>NUCLEOTIDE SEQUENCE [LARGE SCALE GENOMIC DNA]</scope>
    <source>
        <strain evidence="2">M4</strain>
    </source>
</reference>
<reference evidence="3" key="2">
    <citation type="submission" date="2021-05" db="EMBL/GenBank/DDBJ databases">
        <authorList>
            <person name="Moolhuijzen P.M."/>
            <person name="Moffat C.S."/>
        </authorList>
    </citation>
    <scope>NUCLEOTIDE SEQUENCE</scope>
    <source>
        <strain evidence="3">86-124</strain>
    </source>
</reference>
<reference evidence="3" key="3">
    <citation type="journal article" date="2022" name="bioRxiv">
        <title>A global pangenome for the wheat fungal pathogen Pyrenophora tritici-repentis and prediction of effector protein structural homology.</title>
        <authorList>
            <person name="Moolhuijzen P."/>
            <person name="See P.T."/>
            <person name="Shi G."/>
            <person name="Powell H.R."/>
            <person name="Cockram J."/>
            <person name="Jorgensen L.N."/>
            <person name="Benslimane H."/>
            <person name="Strelkov S.E."/>
            <person name="Turner J."/>
            <person name="Liu Z."/>
            <person name="Moffat C.S."/>
        </authorList>
    </citation>
    <scope>NUCLEOTIDE SEQUENCE</scope>
    <source>
        <strain evidence="3">86-124</strain>
    </source>
</reference>
<organism evidence="2 4">
    <name type="scientific">Pyrenophora tritici-repentis</name>
    <dbReference type="NCBI Taxonomy" id="45151"/>
    <lineage>
        <taxon>Eukaryota</taxon>
        <taxon>Fungi</taxon>
        <taxon>Dikarya</taxon>
        <taxon>Ascomycota</taxon>
        <taxon>Pezizomycotina</taxon>
        <taxon>Dothideomycetes</taxon>
        <taxon>Pleosporomycetidae</taxon>
        <taxon>Pleosporales</taxon>
        <taxon>Pleosporineae</taxon>
        <taxon>Pleosporaceae</taxon>
        <taxon>Pyrenophora</taxon>
    </lineage>
</organism>
<evidence type="ECO:0000313" key="5">
    <source>
        <dbReference type="Proteomes" id="UP000249757"/>
    </source>
</evidence>
<protein>
    <submittedName>
        <fullName evidence="3">HTH-Tnp-Tc3-2 domain containing protein</fullName>
    </submittedName>
</protein>
<sequence length="143" mass="15953">MAPYDISTRALVVSLKATGKSNEEITFLTGIKKRTINNIFARAIKRGFDPCQRPIKIQDKYLEDASRSGRPSKQGEFLEQVVNRVRTDRYGREKSCADIAGALSQEGVNISDISVANLEESRLQKDEANEEAWIDEEDEGSSA</sequence>
<reference evidence="5" key="4">
    <citation type="journal article" date="2022" name="Microb. Genom.">
        <title>A global pangenome for the wheat fungal pathogen Pyrenophora tritici-repentis and prediction of effector protein structural homology.</title>
        <authorList>
            <person name="Moolhuijzen P.M."/>
            <person name="See P.T."/>
            <person name="Shi G."/>
            <person name="Powell H.R."/>
            <person name="Cockram J."/>
            <person name="Jorgensen L.N."/>
            <person name="Benslimane H."/>
            <person name="Strelkov S.E."/>
            <person name="Turner J."/>
            <person name="Liu Z."/>
            <person name="Moffat C.S."/>
        </authorList>
    </citation>
    <scope>NUCLEOTIDE SEQUENCE [LARGE SCALE GENOMIC DNA]</scope>
</reference>
<comment type="caution">
    <text evidence="2">The sequence shown here is derived from an EMBL/GenBank/DDBJ whole genome shotgun (WGS) entry which is preliminary data.</text>
</comment>
<dbReference type="Proteomes" id="UP000249757">
    <property type="component" value="Unassembled WGS sequence"/>
</dbReference>
<accession>A0A834S217</accession>
<proteinExistence type="predicted"/>
<dbReference type="EMBL" id="NRDI02000038">
    <property type="protein sequence ID" value="KAI1507552.1"/>
    <property type="molecule type" value="Genomic_DNA"/>
</dbReference>
<gene>
    <name evidence="3" type="ORF">Ptr86124_013486</name>
    <name evidence="2" type="ORF">PtrM4_055830</name>
</gene>
<keyword evidence="5" id="KW-1185">Reference proteome</keyword>
<dbReference type="Proteomes" id="UP000245464">
    <property type="component" value="Chromosome 2"/>
</dbReference>